<dbReference type="GO" id="GO:0006304">
    <property type="term" value="P:DNA modification"/>
    <property type="evidence" value="ECO:0007669"/>
    <property type="project" value="InterPro"/>
</dbReference>
<proteinExistence type="predicted"/>
<reference evidence="2" key="1">
    <citation type="submission" date="2019-08" db="EMBL/GenBank/DDBJ databases">
        <authorList>
            <person name="Kucharzyk K."/>
            <person name="Murdoch R.W."/>
            <person name="Higgins S."/>
            <person name="Loffler F."/>
        </authorList>
    </citation>
    <scope>NUCLEOTIDE SEQUENCE</scope>
</reference>
<feature type="domain" description="EcoEI R protein C-terminal" evidence="1">
    <location>
        <begin position="158"/>
        <end position="301"/>
    </location>
</feature>
<accession>A0A645BPY8</accession>
<protein>
    <recommendedName>
        <fullName evidence="1">EcoEI R protein C-terminal domain-containing protein</fullName>
    </recommendedName>
</protein>
<evidence type="ECO:0000313" key="2">
    <source>
        <dbReference type="EMBL" id="MPM67446.1"/>
    </source>
</evidence>
<evidence type="ECO:0000259" key="1">
    <source>
        <dbReference type="Pfam" id="PF08463"/>
    </source>
</evidence>
<dbReference type="GO" id="GO:0003824">
    <property type="term" value="F:catalytic activity"/>
    <property type="evidence" value="ECO:0007669"/>
    <property type="project" value="InterPro"/>
</dbReference>
<dbReference type="InterPro" id="IPR013670">
    <property type="entry name" value="EcoEI_R_C_dom"/>
</dbReference>
<sequence>MKRKYVDKYKSQDAFICLFEQDKSDLIGNIADLVTMTDNDDKAVEFDNLMYGIMLAQLEGSKSLTRFKNAAVSKASILLKKTTIPQVKAKVPILKEVIEDEFWDKPDILNFQRIRIELRDLMKFAVTDGRGIFYTNLQDMETERIECKDFEIKYDLDNYKQKVNKYIEENKNNIAIHKLRNNIPLTKSDYKILEKIFTGELGTKEDYENNFKDTPFGLLVRRVAKMERDAAMQAFSSFINEQNLNANQIVFVNKVIDYIEQNGYVENVAELTKPPFDKPQSFIKLFDADKQKKFVNIINEVKDNATKIIS</sequence>
<gene>
    <name evidence="2" type="ORF">SDC9_114368</name>
</gene>
<dbReference type="GO" id="GO:0003677">
    <property type="term" value="F:DNA binding"/>
    <property type="evidence" value="ECO:0007669"/>
    <property type="project" value="InterPro"/>
</dbReference>
<organism evidence="2">
    <name type="scientific">bioreactor metagenome</name>
    <dbReference type="NCBI Taxonomy" id="1076179"/>
    <lineage>
        <taxon>unclassified sequences</taxon>
        <taxon>metagenomes</taxon>
        <taxon>ecological metagenomes</taxon>
    </lineage>
</organism>
<dbReference type="Pfam" id="PF08463">
    <property type="entry name" value="EcoEI_R_C"/>
    <property type="match status" value="1"/>
</dbReference>
<dbReference type="AlphaFoldDB" id="A0A645BPY8"/>
<dbReference type="EMBL" id="VSSQ01021694">
    <property type="protein sequence ID" value="MPM67446.1"/>
    <property type="molecule type" value="Genomic_DNA"/>
</dbReference>
<name>A0A645BPY8_9ZZZZ</name>
<comment type="caution">
    <text evidence="2">The sequence shown here is derived from an EMBL/GenBank/DDBJ whole genome shotgun (WGS) entry which is preliminary data.</text>
</comment>